<dbReference type="Proteomes" id="UP000030762">
    <property type="component" value="Unassembled WGS sequence"/>
</dbReference>
<dbReference type="EMBL" id="JH767228">
    <property type="protein sequence ID" value="EQC26538.1"/>
    <property type="molecule type" value="Genomic_DNA"/>
</dbReference>
<proteinExistence type="predicted"/>
<dbReference type="RefSeq" id="XP_008620031.1">
    <property type="nucleotide sequence ID" value="XM_008621809.1"/>
</dbReference>
<reference evidence="2 3" key="1">
    <citation type="submission" date="2012-04" db="EMBL/GenBank/DDBJ databases">
        <title>The Genome Sequence of Saprolegnia declina VS20.</title>
        <authorList>
            <consortium name="The Broad Institute Genome Sequencing Platform"/>
            <person name="Russ C."/>
            <person name="Nusbaum C."/>
            <person name="Tyler B."/>
            <person name="van West P."/>
            <person name="Dieguez-Uribeondo J."/>
            <person name="de Bruijn I."/>
            <person name="Tripathy S."/>
            <person name="Jiang R."/>
            <person name="Young S.K."/>
            <person name="Zeng Q."/>
            <person name="Gargeya S."/>
            <person name="Fitzgerald M."/>
            <person name="Haas B."/>
            <person name="Abouelleil A."/>
            <person name="Alvarado L."/>
            <person name="Arachchi H.M."/>
            <person name="Berlin A."/>
            <person name="Chapman S.B."/>
            <person name="Goldberg J."/>
            <person name="Griggs A."/>
            <person name="Gujja S."/>
            <person name="Hansen M."/>
            <person name="Howarth C."/>
            <person name="Imamovic A."/>
            <person name="Larimer J."/>
            <person name="McCowen C."/>
            <person name="Montmayeur A."/>
            <person name="Murphy C."/>
            <person name="Neiman D."/>
            <person name="Pearson M."/>
            <person name="Priest M."/>
            <person name="Roberts A."/>
            <person name="Saif S."/>
            <person name="Shea T."/>
            <person name="Sisk P."/>
            <person name="Sykes S."/>
            <person name="Wortman J."/>
            <person name="Nusbaum C."/>
            <person name="Birren B."/>
        </authorList>
    </citation>
    <scope>NUCLEOTIDE SEQUENCE [LARGE SCALE GENOMIC DNA]</scope>
    <source>
        <strain evidence="2 3">VS20</strain>
    </source>
</reference>
<organism evidence="2 3">
    <name type="scientific">Saprolegnia diclina (strain VS20)</name>
    <dbReference type="NCBI Taxonomy" id="1156394"/>
    <lineage>
        <taxon>Eukaryota</taxon>
        <taxon>Sar</taxon>
        <taxon>Stramenopiles</taxon>
        <taxon>Oomycota</taxon>
        <taxon>Saprolegniomycetes</taxon>
        <taxon>Saprolegniales</taxon>
        <taxon>Saprolegniaceae</taxon>
        <taxon>Saprolegnia</taxon>
    </lineage>
</organism>
<evidence type="ECO:0000313" key="3">
    <source>
        <dbReference type="Proteomes" id="UP000030762"/>
    </source>
</evidence>
<accession>T0R3C1</accession>
<keyword evidence="1" id="KW-1133">Transmembrane helix</keyword>
<keyword evidence="1" id="KW-0472">Membrane</keyword>
<name>T0R3C1_SAPDV</name>
<dbReference type="GeneID" id="19956357"/>
<protein>
    <submittedName>
        <fullName evidence="2">Uncharacterized protein</fullName>
    </submittedName>
</protein>
<evidence type="ECO:0000313" key="2">
    <source>
        <dbReference type="EMBL" id="EQC26538.1"/>
    </source>
</evidence>
<dbReference type="VEuPathDB" id="FungiDB:SDRG_15630"/>
<dbReference type="OrthoDB" id="78108at2759"/>
<dbReference type="InParanoid" id="T0R3C1"/>
<keyword evidence="3" id="KW-1185">Reference proteome</keyword>
<gene>
    <name evidence="2" type="ORF">SDRG_15630</name>
</gene>
<dbReference type="AlphaFoldDB" id="T0R3C1"/>
<sequence>MPRSDQTPIDPSSHTTFSMTLTLAVGFTISFLSSLLSVCAAEPFEAHVYESKTAVTKSNLSRQPSRSRLSKRSLSKSLLLTGSNLLLSEYFWLLDNLERLVHHATMYGLDMTTGAIYLKRLKTIRSVVAAKPSEVCQWLPLLDDILSALNAYADDFKRMDLWYQVIECDTVMDELREACET</sequence>
<keyword evidence="1" id="KW-0812">Transmembrane</keyword>
<feature type="transmembrane region" description="Helical" evidence="1">
    <location>
        <begin position="20"/>
        <end position="41"/>
    </location>
</feature>
<evidence type="ECO:0000256" key="1">
    <source>
        <dbReference type="SAM" id="Phobius"/>
    </source>
</evidence>